<keyword evidence="3" id="KW-1185">Reference proteome</keyword>
<dbReference type="Proteomes" id="UP000465240">
    <property type="component" value="Unassembled WGS sequence"/>
</dbReference>
<evidence type="ECO:0000256" key="1">
    <source>
        <dbReference type="SAM" id="MobiDB-lite"/>
    </source>
</evidence>
<organism evidence="2 3">
    <name type="scientific">Mycobacterium paragordonae</name>
    <dbReference type="NCBI Taxonomy" id="1389713"/>
    <lineage>
        <taxon>Bacteria</taxon>
        <taxon>Bacillati</taxon>
        <taxon>Actinomycetota</taxon>
        <taxon>Actinomycetes</taxon>
        <taxon>Mycobacteriales</taxon>
        <taxon>Mycobacteriaceae</taxon>
        <taxon>Mycobacterium</taxon>
    </lineage>
</organism>
<evidence type="ECO:0000313" key="2">
    <source>
        <dbReference type="EMBL" id="GFG78477.1"/>
    </source>
</evidence>
<reference evidence="2 3" key="1">
    <citation type="journal article" date="2019" name="Emerg. Microbes Infect.">
        <title>Comprehensive subspecies identification of 175 nontuberculous mycobacteria species based on 7547 genomic profiles.</title>
        <authorList>
            <person name="Matsumoto Y."/>
            <person name="Kinjo T."/>
            <person name="Motooka D."/>
            <person name="Nabeya D."/>
            <person name="Jung N."/>
            <person name="Uechi K."/>
            <person name="Horii T."/>
            <person name="Iida T."/>
            <person name="Fujita J."/>
            <person name="Nakamura S."/>
        </authorList>
    </citation>
    <scope>NUCLEOTIDE SEQUENCE [LARGE SCALE GENOMIC DNA]</scope>
    <source>
        <strain evidence="2 3">JCM 18565</strain>
    </source>
</reference>
<gene>
    <name evidence="2" type="ORF">MPRG_17530</name>
</gene>
<proteinExistence type="predicted"/>
<accession>A0ABQ1C231</accession>
<dbReference type="EMBL" id="BLKX01000001">
    <property type="protein sequence ID" value="GFG78477.1"/>
    <property type="molecule type" value="Genomic_DNA"/>
</dbReference>
<name>A0ABQ1C231_9MYCO</name>
<evidence type="ECO:0000313" key="3">
    <source>
        <dbReference type="Proteomes" id="UP000465240"/>
    </source>
</evidence>
<feature type="region of interest" description="Disordered" evidence="1">
    <location>
        <begin position="37"/>
        <end position="86"/>
    </location>
</feature>
<sequence length="86" mass="9131">MNPGARVEILIGGHQAVQFDRIDPVGACYVQPLGARQQGGRITGRQEALAQRNRGKRVSGIGSGDHGDAHPPHPATPEFAYAGNYD</sequence>
<comment type="caution">
    <text evidence="2">The sequence shown here is derived from an EMBL/GenBank/DDBJ whole genome shotgun (WGS) entry which is preliminary data.</text>
</comment>
<protein>
    <submittedName>
        <fullName evidence="2">Uncharacterized protein</fullName>
    </submittedName>
</protein>